<keyword evidence="2" id="KW-1185">Reference proteome</keyword>
<accession>A0ABW6I008</accession>
<dbReference type="Gene3D" id="3.10.180.10">
    <property type="entry name" value="2,3-Dihydroxybiphenyl 1,2-Dioxygenase, domain 1"/>
    <property type="match status" value="1"/>
</dbReference>
<reference evidence="1 2" key="1">
    <citation type="submission" date="2024-06" db="EMBL/GenBank/DDBJ databases">
        <title>Flavobacterium spp. isolated from glacier.</title>
        <authorList>
            <person name="Han D."/>
        </authorList>
    </citation>
    <scope>NUCLEOTIDE SEQUENCE [LARGE SCALE GENOMIC DNA]</scope>
    <source>
        <strain evidence="1 2">LS2P90</strain>
    </source>
</reference>
<proteinExistence type="predicted"/>
<organism evidence="1 2">
    <name type="scientific">Flavobacterium xylosi</name>
    <dbReference type="NCBI Taxonomy" id="3230415"/>
    <lineage>
        <taxon>Bacteria</taxon>
        <taxon>Pseudomonadati</taxon>
        <taxon>Bacteroidota</taxon>
        <taxon>Flavobacteriia</taxon>
        <taxon>Flavobacteriales</taxon>
        <taxon>Flavobacteriaceae</taxon>
        <taxon>Flavobacterium</taxon>
    </lineage>
</organism>
<gene>
    <name evidence="1" type="ORF">ACFX5E_14705</name>
</gene>
<dbReference type="EMBL" id="JBHZPZ010000022">
    <property type="protein sequence ID" value="MFE3869312.1"/>
    <property type="molecule type" value="Genomic_DNA"/>
</dbReference>
<comment type="caution">
    <text evidence="1">The sequence shown here is derived from an EMBL/GenBank/DDBJ whole genome shotgun (WGS) entry which is preliminary data.</text>
</comment>
<sequence length="218" mass="24874">MNILEIELLTDSLNETELFYNNVIGLQTVSKNNSSISFAAGSTKLTFRLSKNLKPVYHFAFDIPNNKLIEAFLLIENKTKILDVIPPDKIANFYNWNAKSFYFYDNNGNILEFIVRYDLDTASEKPFDGSSIVSISEIGFVSKNVSQFSDEICEKYGLSVFSKQPKLNKFIVLGTDTGLFILVEENRDWYPTHQKAKSFWTKVIFDNNGKTMEIEVAG</sequence>
<name>A0ABW6I008_9FLAO</name>
<evidence type="ECO:0000313" key="2">
    <source>
        <dbReference type="Proteomes" id="UP001600109"/>
    </source>
</evidence>
<dbReference type="SUPFAM" id="SSF54593">
    <property type="entry name" value="Glyoxalase/Bleomycin resistance protein/Dihydroxybiphenyl dioxygenase"/>
    <property type="match status" value="1"/>
</dbReference>
<dbReference type="InterPro" id="IPR029068">
    <property type="entry name" value="Glyas_Bleomycin-R_OHBP_Dase"/>
</dbReference>
<protein>
    <submittedName>
        <fullName evidence="1">VOC family protein</fullName>
    </submittedName>
</protein>
<dbReference type="RefSeq" id="WP_379855920.1">
    <property type="nucleotide sequence ID" value="NZ_JBHZPZ010000022.1"/>
</dbReference>
<evidence type="ECO:0000313" key="1">
    <source>
        <dbReference type="EMBL" id="MFE3869312.1"/>
    </source>
</evidence>
<dbReference type="Proteomes" id="UP001600109">
    <property type="component" value="Unassembled WGS sequence"/>
</dbReference>